<dbReference type="AlphaFoldDB" id="A0A1S1MR77"/>
<keyword evidence="11" id="KW-1185">Reference proteome</keyword>
<dbReference type="InterPro" id="IPR009050">
    <property type="entry name" value="Globin-like_sf"/>
</dbReference>
<keyword evidence="2 6" id="KW-0813">Transport</keyword>
<evidence type="ECO:0000256" key="8">
    <source>
        <dbReference type="PIRSR" id="PIRSR601486-1"/>
    </source>
</evidence>
<dbReference type="Proteomes" id="UP000179786">
    <property type="component" value="Unassembled WGS sequence"/>
</dbReference>
<dbReference type="PROSITE" id="PS51257">
    <property type="entry name" value="PROKAR_LIPOPROTEIN"/>
    <property type="match status" value="1"/>
</dbReference>
<dbReference type="InterPro" id="IPR012292">
    <property type="entry name" value="Globin/Proto"/>
</dbReference>
<dbReference type="EMBL" id="MKJU01000028">
    <property type="protein sequence ID" value="OHU89620.1"/>
    <property type="molecule type" value="Genomic_DNA"/>
</dbReference>
<evidence type="ECO:0000256" key="7">
    <source>
        <dbReference type="PIRSR" id="PIRSR002030-1"/>
    </source>
</evidence>
<dbReference type="Gene3D" id="1.10.490.10">
    <property type="entry name" value="Globins"/>
    <property type="match status" value="1"/>
</dbReference>
<protein>
    <recommendedName>
        <fullName evidence="6">Group 1 truncated hemoglobin</fullName>
    </recommendedName>
</protein>
<dbReference type="GO" id="GO:0020037">
    <property type="term" value="F:heme binding"/>
    <property type="evidence" value="ECO:0007669"/>
    <property type="project" value="InterPro"/>
</dbReference>
<evidence type="ECO:0000256" key="9">
    <source>
        <dbReference type="SAM" id="SignalP"/>
    </source>
</evidence>
<evidence type="ECO:0000256" key="2">
    <source>
        <dbReference type="ARBA" id="ARBA00022448"/>
    </source>
</evidence>
<dbReference type="PIRSF" id="PIRSF002030">
    <property type="entry name" value="Globin_Protozoa/Cyanobacteria"/>
    <property type="match status" value="1"/>
</dbReference>
<accession>A0A1S1MR77</accession>
<dbReference type="CDD" id="cd00454">
    <property type="entry name" value="TrHb1_N"/>
    <property type="match status" value="1"/>
</dbReference>
<keyword evidence="5 6" id="KW-0408">Iron</keyword>
<dbReference type="Pfam" id="PF01152">
    <property type="entry name" value="Bac_globin"/>
    <property type="match status" value="1"/>
</dbReference>
<dbReference type="InterPro" id="IPR001486">
    <property type="entry name" value="Hemoglobin_trunc"/>
</dbReference>
<proteinExistence type="inferred from homology"/>
<evidence type="ECO:0000256" key="1">
    <source>
        <dbReference type="ARBA" id="ARBA00009660"/>
    </source>
</evidence>
<dbReference type="OrthoDB" id="9795814at2"/>
<comment type="cofactor">
    <cofactor evidence="7">
        <name>heme</name>
        <dbReference type="ChEBI" id="CHEBI:30413"/>
    </cofactor>
    <text evidence="7">Binds 1 heme group per subunit.</text>
</comment>
<feature type="signal peptide" evidence="9">
    <location>
        <begin position="1"/>
        <end position="25"/>
    </location>
</feature>
<comment type="caution">
    <text evidence="10">The sequence shown here is derived from an EMBL/GenBank/DDBJ whole genome shotgun (WGS) entry which is preliminary data.</text>
</comment>
<dbReference type="RefSeq" id="WP_070986248.1">
    <property type="nucleotide sequence ID" value="NZ_MKJU01000028.1"/>
</dbReference>
<dbReference type="GO" id="GO:0046872">
    <property type="term" value="F:metal ion binding"/>
    <property type="evidence" value="ECO:0007669"/>
    <property type="project" value="UniProtKB-UniRule"/>
</dbReference>
<keyword evidence="9" id="KW-0732">Signal</keyword>
<organism evidence="10 11">
    <name type="scientific">Pseudoalteromonas amylolytica</name>
    <dbReference type="NCBI Taxonomy" id="1859457"/>
    <lineage>
        <taxon>Bacteria</taxon>
        <taxon>Pseudomonadati</taxon>
        <taxon>Pseudomonadota</taxon>
        <taxon>Gammaproteobacteria</taxon>
        <taxon>Alteromonadales</taxon>
        <taxon>Pseudoalteromonadaceae</taxon>
        <taxon>Pseudoalteromonas</taxon>
    </lineage>
</organism>
<feature type="binding site" description="distal binding residue" evidence="8">
    <location>
        <position position="96"/>
    </location>
    <ligand>
        <name>heme</name>
        <dbReference type="ChEBI" id="CHEBI:30413"/>
    </ligand>
    <ligandPart>
        <name>Fe</name>
        <dbReference type="ChEBI" id="CHEBI:18248"/>
    </ligandPart>
</feature>
<evidence type="ECO:0000256" key="6">
    <source>
        <dbReference type="PIRNR" id="PIRNR002030"/>
    </source>
</evidence>
<feature type="binding site" description="proximal binding residue" evidence="7">
    <location>
        <position position="96"/>
    </location>
    <ligand>
        <name>heme</name>
        <dbReference type="ChEBI" id="CHEBI:30413"/>
    </ligand>
    <ligandPart>
        <name>Fe</name>
        <dbReference type="ChEBI" id="CHEBI:18248"/>
    </ligandPart>
</feature>
<name>A0A1S1MR77_9GAMM</name>
<reference evidence="10 11" key="1">
    <citation type="submission" date="2016-09" db="EMBL/GenBank/DDBJ databases">
        <title>Pseudoalteromonas amylolytica sp. nov., isolated from the surface seawater.</title>
        <authorList>
            <person name="Wu Y.-H."/>
            <person name="Cheng H."/>
            <person name="Jin X.-B."/>
            <person name="Wang C.-S."/>
            <person name="Xu X.-W."/>
        </authorList>
    </citation>
    <scope>NUCLEOTIDE SEQUENCE [LARGE SCALE GENOMIC DNA]</scope>
    <source>
        <strain evidence="10 11">JW1</strain>
    </source>
</reference>
<dbReference type="GO" id="GO:0019825">
    <property type="term" value="F:oxygen binding"/>
    <property type="evidence" value="ECO:0007669"/>
    <property type="project" value="InterPro"/>
</dbReference>
<keyword evidence="3 6" id="KW-0349">Heme</keyword>
<keyword evidence="6" id="KW-0561">Oxygen transport</keyword>
<evidence type="ECO:0000313" key="11">
    <source>
        <dbReference type="Proteomes" id="UP000179786"/>
    </source>
</evidence>
<dbReference type="SUPFAM" id="SSF46458">
    <property type="entry name" value="Globin-like"/>
    <property type="match status" value="1"/>
</dbReference>
<evidence type="ECO:0000256" key="4">
    <source>
        <dbReference type="ARBA" id="ARBA00022723"/>
    </source>
</evidence>
<comment type="similarity">
    <text evidence="1 6">Belongs to the truncated hemoglobin family. Group I subfamily.</text>
</comment>
<sequence>MKCFTYTQKLVVALLVMISLSACQSAPQSLYQRVGEQAGLERLVDAFINQIGQDDVVFHYFKQTNVSHFRTGFVSHLCDVLDGPCQYDGDSMVQIHTGMNINEHDFNHVVDLLIAAMDEVGIAHPVQNQILAKLAPMRSEIIKI</sequence>
<evidence type="ECO:0000256" key="3">
    <source>
        <dbReference type="ARBA" id="ARBA00022617"/>
    </source>
</evidence>
<evidence type="ECO:0000256" key="5">
    <source>
        <dbReference type="ARBA" id="ARBA00023004"/>
    </source>
</evidence>
<feature type="chain" id="PRO_5010229432" description="Group 1 truncated hemoglobin" evidence="9">
    <location>
        <begin position="26"/>
        <end position="144"/>
    </location>
</feature>
<evidence type="ECO:0000313" key="10">
    <source>
        <dbReference type="EMBL" id="OHU89620.1"/>
    </source>
</evidence>
<dbReference type="GO" id="GO:0005344">
    <property type="term" value="F:oxygen carrier activity"/>
    <property type="evidence" value="ECO:0007669"/>
    <property type="project" value="UniProtKB-UniRule"/>
</dbReference>
<gene>
    <name evidence="10" type="ORF">BET10_15965</name>
</gene>
<keyword evidence="4 6" id="KW-0479">Metal-binding</keyword>
<dbReference type="STRING" id="1859457.BET10_15965"/>
<dbReference type="InterPro" id="IPR016339">
    <property type="entry name" value="Hemoglobin_trunc_I"/>
</dbReference>